<keyword evidence="2" id="KW-1185">Reference proteome</keyword>
<evidence type="ECO:0000313" key="2">
    <source>
        <dbReference type="Proteomes" id="UP000828941"/>
    </source>
</evidence>
<accession>A0ACB9Q0W6</accession>
<gene>
    <name evidence="1" type="ORF">L6164_003292</name>
</gene>
<name>A0ACB9Q0W6_BAUVA</name>
<organism evidence="1 2">
    <name type="scientific">Bauhinia variegata</name>
    <name type="common">Purple orchid tree</name>
    <name type="synonym">Phanera variegata</name>
    <dbReference type="NCBI Taxonomy" id="167791"/>
    <lineage>
        <taxon>Eukaryota</taxon>
        <taxon>Viridiplantae</taxon>
        <taxon>Streptophyta</taxon>
        <taxon>Embryophyta</taxon>
        <taxon>Tracheophyta</taxon>
        <taxon>Spermatophyta</taxon>
        <taxon>Magnoliopsida</taxon>
        <taxon>eudicotyledons</taxon>
        <taxon>Gunneridae</taxon>
        <taxon>Pentapetalae</taxon>
        <taxon>rosids</taxon>
        <taxon>fabids</taxon>
        <taxon>Fabales</taxon>
        <taxon>Fabaceae</taxon>
        <taxon>Cercidoideae</taxon>
        <taxon>Cercideae</taxon>
        <taxon>Bauhiniinae</taxon>
        <taxon>Bauhinia</taxon>
    </lineage>
</organism>
<proteinExistence type="predicted"/>
<comment type="caution">
    <text evidence="1">The sequence shown here is derived from an EMBL/GenBank/DDBJ whole genome shotgun (WGS) entry which is preliminary data.</text>
</comment>
<sequence>MTSEADSDCRKRRRVQSATVIDPSKKSQCWVLLKRLLIHPDGGAFKKPISPKVLDLETIQSTLLKGLYSRSQDFADDIRTTFSHAMESNPPRHELHKKARELSRIFESNWESLQEKWAAEKGETKKNSKVPDFSQEKKAQKDKNKGCSGSQHFVDSSKTDSAVGFVEKRKHDGFRDSQHFDDATKSQFRQEKHRRGSKTDSTDGPVRTSSGDYLRSNFQGQVHSTHSASQHVFTVGEKWPPEKGEGMKNSEATVFSQEKKTQKTKDEACSDSQHYDDSSKTYSKHGYVKRHQHDSFRDSQHFDDATKSQFREKKQRSYLRFRGYRTDSNDGHVGTPSGDYLRSKFHGQARSTRSASRVFTMEKWATENGEGKKNSEAPLFSKKEKTQQAKNSYSQHIDDSPKTHFTNGFVKKRKHDSFRDSQHFDDATKSQYRHENHRSYLRFRGSKTDSTDGSVSSPSGGNYLRSKFQGQAATHSSSQHVIMVISDSKLEAKEGQKSLHNFCEAASQKKQEEDEARIRAAEIKTEREASRRRLQEMERSVDIEDNLQTYRELYSLCGFTLKYHTLKGFGLKLKPDWD</sequence>
<dbReference type="Proteomes" id="UP000828941">
    <property type="component" value="Chromosome 2"/>
</dbReference>
<evidence type="ECO:0000313" key="1">
    <source>
        <dbReference type="EMBL" id="KAI4354431.1"/>
    </source>
</evidence>
<protein>
    <submittedName>
        <fullName evidence="1">Uncharacterized protein</fullName>
    </submittedName>
</protein>
<dbReference type="EMBL" id="CM039427">
    <property type="protein sequence ID" value="KAI4354431.1"/>
    <property type="molecule type" value="Genomic_DNA"/>
</dbReference>
<reference evidence="1 2" key="1">
    <citation type="journal article" date="2022" name="DNA Res.">
        <title>Chromosomal-level genome assembly of the orchid tree Bauhinia variegata (Leguminosae; Cercidoideae) supports the allotetraploid origin hypothesis of Bauhinia.</title>
        <authorList>
            <person name="Zhong Y."/>
            <person name="Chen Y."/>
            <person name="Zheng D."/>
            <person name="Pang J."/>
            <person name="Liu Y."/>
            <person name="Luo S."/>
            <person name="Meng S."/>
            <person name="Qian L."/>
            <person name="Wei D."/>
            <person name="Dai S."/>
            <person name="Zhou R."/>
        </authorList>
    </citation>
    <scope>NUCLEOTIDE SEQUENCE [LARGE SCALE GENOMIC DNA]</scope>
    <source>
        <strain evidence="1">BV-YZ2020</strain>
    </source>
</reference>